<evidence type="ECO:0000256" key="4">
    <source>
        <dbReference type="ARBA" id="ARBA00023186"/>
    </source>
</evidence>
<dbReference type="OrthoDB" id="9810331at2"/>
<comment type="subunit">
    <text evidence="5">Binds ribosomal protein uS19.</text>
</comment>
<dbReference type="GO" id="GO:0043022">
    <property type="term" value="F:ribosome binding"/>
    <property type="evidence" value="ECO:0007669"/>
    <property type="project" value="InterPro"/>
</dbReference>
<dbReference type="PANTHER" id="PTHR33692">
    <property type="entry name" value="RIBOSOME MATURATION FACTOR RIMM"/>
    <property type="match status" value="1"/>
</dbReference>
<dbReference type="Gene3D" id="2.30.30.240">
    <property type="entry name" value="PRC-barrel domain"/>
    <property type="match status" value="1"/>
</dbReference>
<dbReference type="InterPro" id="IPR002676">
    <property type="entry name" value="RimM_N"/>
</dbReference>
<dbReference type="AlphaFoldDB" id="A0A1G6KS38"/>
<evidence type="ECO:0000256" key="3">
    <source>
        <dbReference type="ARBA" id="ARBA00022552"/>
    </source>
</evidence>
<evidence type="ECO:0000256" key="2">
    <source>
        <dbReference type="ARBA" id="ARBA00022517"/>
    </source>
</evidence>
<keyword evidence="1 5" id="KW-0963">Cytoplasm</keyword>
<keyword evidence="3 5" id="KW-0698">rRNA processing</keyword>
<evidence type="ECO:0000256" key="5">
    <source>
        <dbReference type="HAMAP-Rule" id="MF_00014"/>
    </source>
</evidence>
<evidence type="ECO:0000313" key="9">
    <source>
        <dbReference type="Proteomes" id="UP000198943"/>
    </source>
</evidence>
<comment type="domain">
    <text evidence="5">The PRC barrel domain binds ribosomal protein uS19.</text>
</comment>
<evidence type="ECO:0000313" key="8">
    <source>
        <dbReference type="EMBL" id="SDC33764.1"/>
    </source>
</evidence>
<dbReference type="PANTHER" id="PTHR33692:SF1">
    <property type="entry name" value="RIBOSOME MATURATION FACTOR RIMM"/>
    <property type="match status" value="1"/>
</dbReference>
<gene>
    <name evidence="5" type="primary">rimM</name>
    <name evidence="8" type="ORF">SAMN04487864_10566</name>
</gene>
<dbReference type="InterPro" id="IPR011033">
    <property type="entry name" value="PRC_barrel-like_sf"/>
</dbReference>
<dbReference type="HAMAP" id="MF_00014">
    <property type="entry name" value="Ribosome_mat_RimM"/>
    <property type="match status" value="1"/>
</dbReference>
<dbReference type="Gene3D" id="2.40.30.60">
    <property type="entry name" value="RimM"/>
    <property type="match status" value="1"/>
</dbReference>
<dbReference type="GO" id="GO:0006364">
    <property type="term" value="P:rRNA processing"/>
    <property type="evidence" value="ECO:0007669"/>
    <property type="project" value="UniProtKB-UniRule"/>
</dbReference>
<evidence type="ECO:0000259" key="7">
    <source>
        <dbReference type="Pfam" id="PF24986"/>
    </source>
</evidence>
<accession>A0A1G6KS38</accession>
<dbReference type="Proteomes" id="UP000198943">
    <property type="component" value="Unassembled WGS sequence"/>
</dbReference>
<keyword evidence="2 5" id="KW-0690">Ribosome biogenesis</keyword>
<dbReference type="EMBL" id="FMYW01000005">
    <property type="protein sequence ID" value="SDC33764.1"/>
    <property type="molecule type" value="Genomic_DNA"/>
</dbReference>
<dbReference type="RefSeq" id="WP_093730007.1">
    <property type="nucleotide sequence ID" value="NZ_FMYW01000005.1"/>
</dbReference>
<dbReference type="GO" id="GO:0042274">
    <property type="term" value="P:ribosomal small subunit biogenesis"/>
    <property type="evidence" value="ECO:0007669"/>
    <property type="project" value="UniProtKB-UniRule"/>
</dbReference>
<dbReference type="GO" id="GO:0005737">
    <property type="term" value="C:cytoplasm"/>
    <property type="evidence" value="ECO:0007669"/>
    <property type="project" value="UniProtKB-SubCell"/>
</dbReference>
<evidence type="ECO:0000256" key="1">
    <source>
        <dbReference type="ARBA" id="ARBA00022490"/>
    </source>
</evidence>
<dbReference type="NCBIfam" id="TIGR02273">
    <property type="entry name" value="16S_RimM"/>
    <property type="match status" value="1"/>
</dbReference>
<comment type="function">
    <text evidence="5">An accessory protein needed during the final step in the assembly of 30S ribosomal subunit, possibly for assembly of the head region. Essential for efficient processing of 16S rRNA. May be needed both before and after RbfA during the maturation of 16S rRNA. It has affinity for free ribosomal 30S subunits but not for 70S ribosomes.</text>
</comment>
<dbReference type="InterPro" id="IPR036976">
    <property type="entry name" value="RimM_N_sf"/>
</dbReference>
<dbReference type="GO" id="GO:0005840">
    <property type="term" value="C:ribosome"/>
    <property type="evidence" value="ECO:0007669"/>
    <property type="project" value="InterPro"/>
</dbReference>
<dbReference type="SUPFAM" id="SSF50346">
    <property type="entry name" value="PRC-barrel domain"/>
    <property type="match status" value="1"/>
</dbReference>
<reference evidence="9" key="1">
    <citation type="submission" date="2016-10" db="EMBL/GenBank/DDBJ databases">
        <authorList>
            <person name="Varghese N."/>
            <person name="Submissions S."/>
        </authorList>
    </citation>
    <scope>NUCLEOTIDE SEQUENCE [LARGE SCALE GENOMIC DNA]</scope>
    <source>
        <strain evidence="9">DSM 11005</strain>
    </source>
</reference>
<dbReference type="Pfam" id="PF01782">
    <property type="entry name" value="RimM"/>
    <property type="match status" value="1"/>
</dbReference>
<comment type="subcellular location">
    <subcellularLocation>
        <location evidence="5">Cytoplasm</location>
    </subcellularLocation>
</comment>
<sequence>MQKVVLGQIVAPHGVRGDLRIMPLTSNTQLFMDMDYLLLPDERRLHIVKARPHKNIMLVTVKEVTSIEEAEMLRGQKVSVYREDMPELPEGRYYVGDLIGLPVLDEEGGQIGVFKDVLQTGSRDVYVIQPPEGKDILVANIPENIREIDLPNRRIIVRLPEWDEEEIR</sequence>
<protein>
    <recommendedName>
        <fullName evidence="5">Ribosome maturation factor RimM</fullName>
    </recommendedName>
</protein>
<keyword evidence="4 5" id="KW-0143">Chaperone</keyword>
<feature type="domain" description="Ribosome maturation factor RimM PRC barrel" evidence="7">
    <location>
        <begin position="97"/>
        <end position="161"/>
    </location>
</feature>
<name>A0A1G6KS38_9FIRM</name>
<keyword evidence="9" id="KW-1185">Reference proteome</keyword>
<dbReference type="InterPro" id="IPR056792">
    <property type="entry name" value="PRC_RimM"/>
</dbReference>
<feature type="domain" description="RimM N-terminal" evidence="6">
    <location>
        <begin position="6"/>
        <end position="84"/>
    </location>
</feature>
<dbReference type="InterPro" id="IPR011961">
    <property type="entry name" value="RimM"/>
</dbReference>
<organism evidence="8 9">
    <name type="scientific">Succiniclasticum ruminis</name>
    <dbReference type="NCBI Taxonomy" id="40841"/>
    <lineage>
        <taxon>Bacteria</taxon>
        <taxon>Bacillati</taxon>
        <taxon>Bacillota</taxon>
        <taxon>Negativicutes</taxon>
        <taxon>Acidaminococcales</taxon>
        <taxon>Acidaminococcaceae</taxon>
        <taxon>Succiniclasticum</taxon>
    </lineage>
</organism>
<evidence type="ECO:0000259" key="6">
    <source>
        <dbReference type="Pfam" id="PF01782"/>
    </source>
</evidence>
<comment type="similarity">
    <text evidence="5">Belongs to the RimM family.</text>
</comment>
<dbReference type="SUPFAM" id="SSF50447">
    <property type="entry name" value="Translation proteins"/>
    <property type="match status" value="1"/>
</dbReference>
<dbReference type="Pfam" id="PF24986">
    <property type="entry name" value="PRC_RimM"/>
    <property type="match status" value="1"/>
</dbReference>
<dbReference type="InterPro" id="IPR009000">
    <property type="entry name" value="Transl_B-barrel_sf"/>
</dbReference>
<proteinExistence type="inferred from homology"/>